<name>A0ABW1RI40_9LACO</name>
<evidence type="ECO:0000313" key="2">
    <source>
        <dbReference type="EMBL" id="MFC6175486.1"/>
    </source>
</evidence>
<evidence type="ECO:0000313" key="3">
    <source>
        <dbReference type="Proteomes" id="UP001596288"/>
    </source>
</evidence>
<gene>
    <name evidence="2" type="ORF">ACFQAV_01470</name>
</gene>
<keyword evidence="1" id="KW-1133">Transmembrane helix</keyword>
<reference evidence="3" key="1">
    <citation type="journal article" date="2019" name="Int. J. Syst. Evol. Microbiol.">
        <title>The Global Catalogue of Microorganisms (GCM) 10K type strain sequencing project: providing services to taxonomists for standard genome sequencing and annotation.</title>
        <authorList>
            <consortium name="The Broad Institute Genomics Platform"/>
            <consortium name="The Broad Institute Genome Sequencing Center for Infectious Disease"/>
            <person name="Wu L."/>
            <person name="Ma J."/>
        </authorList>
    </citation>
    <scope>NUCLEOTIDE SEQUENCE [LARGE SCALE GENOMIC DNA]</scope>
    <source>
        <strain evidence="3">CCM 8927</strain>
    </source>
</reference>
<feature type="transmembrane region" description="Helical" evidence="1">
    <location>
        <begin position="210"/>
        <end position="231"/>
    </location>
</feature>
<keyword evidence="1" id="KW-0812">Transmembrane</keyword>
<accession>A0ABW1RI40</accession>
<protein>
    <submittedName>
        <fullName evidence="2">DUF6056 family protein</fullName>
    </submittedName>
</protein>
<sequence length="499" mass="58402">MGNLLRQRNTNKFILGLIYIYFFAISFMIIPSGDDYFWWGKSGIYLLHHNFFSTNPNYGGSSNGRYLGNILEISMMHSPIFAGLIYAGVITLFIWCIWQLTGKKTLSLIMSSAIFIIIQSGYIRNVFFWFAGFSNYLPPITLLLLFCVLFERYVKTKHQLNSLIYFLIAIMGGLFVEHMTLYQVFVGIISIIFIIYFNKLTNHNLSKKPAYYYSTGAILSGLIMFTHPSYYQTSGSYRQVASTFDQYIRNYVYITHFWMVTFNYVVIILIASSIIGISIVQISNIKLKYTLIFASILFIAYYLFINIYIHFNCSIDYIDRIHDINRNLALLDSVAAIFFYIYLIASVLIIFKGLKYINIYFYLFSSIALFIPFMFILSPIFVREYFSSFVFLFILCVMFLNKAISLYEISFANLLHKALAICVACAYLIIMFMTVSNYHANLKRVNDPNFLYSYKMLKYQVPYPDYVSQKDMLIMQSPTYWKGKLSFKLKDYFYNGQYK</sequence>
<feature type="transmembrane region" description="Helical" evidence="1">
    <location>
        <begin position="419"/>
        <end position="440"/>
    </location>
</feature>
<keyword evidence="1" id="KW-0472">Membrane</keyword>
<feature type="transmembrane region" description="Helical" evidence="1">
    <location>
        <begin position="329"/>
        <end position="351"/>
    </location>
</feature>
<comment type="caution">
    <text evidence="2">The sequence shown here is derived from an EMBL/GenBank/DDBJ whole genome shotgun (WGS) entry which is preliminary data.</text>
</comment>
<feature type="transmembrane region" description="Helical" evidence="1">
    <location>
        <begin position="160"/>
        <end position="176"/>
    </location>
</feature>
<feature type="transmembrane region" description="Helical" evidence="1">
    <location>
        <begin position="182"/>
        <end position="198"/>
    </location>
</feature>
<organism evidence="2 3">
    <name type="scientific">Companilactobacillus huachuanensis</name>
    <dbReference type="NCBI Taxonomy" id="2559914"/>
    <lineage>
        <taxon>Bacteria</taxon>
        <taxon>Bacillati</taxon>
        <taxon>Bacillota</taxon>
        <taxon>Bacilli</taxon>
        <taxon>Lactobacillales</taxon>
        <taxon>Lactobacillaceae</taxon>
        <taxon>Companilactobacillus</taxon>
    </lineage>
</organism>
<keyword evidence="3" id="KW-1185">Reference proteome</keyword>
<dbReference type="InterPro" id="IPR045691">
    <property type="entry name" value="DUF6056"/>
</dbReference>
<dbReference type="EMBL" id="JBHSSF010000007">
    <property type="protein sequence ID" value="MFC6175486.1"/>
    <property type="molecule type" value="Genomic_DNA"/>
</dbReference>
<proteinExistence type="predicted"/>
<feature type="transmembrane region" description="Helical" evidence="1">
    <location>
        <begin position="360"/>
        <end position="382"/>
    </location>
</feature>
<feature type="transmembrane region" description="Helical" evidence="1">
    <location>
        <begin position="128"/>
        <end position="148"/>
    </location>
</feature>
<dbReference type="Pfam" id="PF19528">
    <property type="entry name" value="DUF6056"/>
    <property type="match status" value="1"/>
</dbReference>
<feature type="transmembrane region" description="Helical" evidence="1">
    <location>
        <begin position="12"/>
        <end position="30"/>
    </location>
</feature>
<feature type="transmembrane region" description="Helical" evidence="1">
    <location>
        <begin position="80"/>
        <end position="98"/>
    </location>
</feature>
<feature type="transmembrane region" description="Helical" evidence="1">
    <location>
        <begin position="105"/>
        <end position="122"/>
    </location>
</feature>
<feature type="transmembrane region" description="Helical" evidence="1">
    <location>
        <begin position="251"/>
        <end position="277"/>
    </location>
</feature>
<evidence type="ECO:0000256" key="1">
    <source>
        <dbReference type="SAM" id="Phobius"/>
    </source>
</evidence>
<dbReference type="Proteomes" id="UP001596288">
    <property type="component" value="Unassembled WGS sequence"/>
</dbReference>
<feature type="transmembrane region" description="Helical" evidence="1">
    <location>
        <begin position="289"/>
        <end position="309"/>
    </location>
</feature>
<dbReference type="RefSeq" id="WP_137611001.1">
    <property type="nucleotide sequence ID" value="NZ_BJDF01000006.1"/>
</dbReference>
<feature type="transmembrane region" description="Helical" evidence="1">
    <location>
        <begin position="388"/>
        <end position="407"/>
    </location>
</feature>